<accession>A0A832I148</accession>
<keyword evidence="1" id="KW-0812">Transmembrane</keyword>
<evidence type="ECO:0000313" key="2">
    <source>
        <dbReference type="EMBL" id="HGZ42811.1"/>
    </source>
</evidence>
<feature type="transmembrane region" description="Helical" evidence="1">
    <location>
        <begin position="163"/>
        <end position="195"/>
    </location>
</feature>
<dbReference type="Pfam" id="PF26314">
    <property type="entry name" value="MptA_B_family"/>
    <property type="match status" value="1"/>
</dbReference>
<dbReference type="AlphaFoldDB" id="A0A832I148"/>
<keyword evidence="1" id="KW-1133">Transmembrane helix</keyword>
<feature type="transmembrane region" description="Helical" evidence="1">
    <location>
        <begin position="358"/>
        <end position="382"/>
    </location>
</feature>
<feature type="transmembrane region" description="Helical" evidence="1">
    <location>
        <begin position="328"/>
        <end position="346"/>
    </location>
</feature>
<proteinExistence type="predicted"/>
<reference evidence="2" key="1">
    <citation type="journal article" date="2020" name="mSystems">
        <title>Genome- and Community-Level Interaction Insights into Carbon Utilization and Element Cycling Functions of Hydrothermarchaeota in Hydrothermal Sediment.</title>
        <authorList>
            <person name="Zhou Z."/>
            <person name="Liu Y."/>
            <person name="Xu W."/>
            <person name="Pan J."/>
            <person name="Luo Z.H."/>
            <person name="Li M."/>
        </authorList>
    </citation>
    <scope>NUCLEOTIDE SEQUENCE [LARGE SCALE GENOMIC DNA]</scope>
    <source>
        <strain evidence="2">SpSt-381</strain>
    </source>
</reference>
<gene>
    <name evidence="2" type="ORF">ENR23_05180</name>
</gene>
<name>A0A832I148_UNCEI</name>
<feature type="transmembrane region" description="Helical" evidence="1">
    <location>
        <begin position="21"/>
        <end position="44"/>
    </location>
</feature>
<dbReference type="GO" id="GO:0016758">
    <property type="term" value="F:hexosyltransferase activity"/>
    <property type="evidence" value="ECO:0007669"/>
    <property type="project" value="InterPro"/>
</dbReference>
<feature type="transmembrane region" description="Helical" evidence="1">
    <location>
        <begin position="207"/>
        <end position="226"/>
    </location>
</feature>
<feature type="transmembrane region" description="Helical" evidence="1">
    <location>
        <begin position="388"/>
        <end position="406"/>
    </location>
</feature>
<dbReference type="GO" id="GO:0005886">
    <property type="term" value="C:plasma membrane"/>
    <property type="evidence" value="ECO:0007669"/>
    <property type="project" value="UniProtKB-SubCell"/>
</dbReference>
<organism evidence="2">
    <name type="scientific">Eiseniibacteriota bacterium</name>
    <dbReference type="NCBI Taxonomy" id="2212470"/>
    <lineage>
        <taxon>Bacteria</taxon>
        <taxon>Candidatus Eiseniibacteriota</taxon>
    </lineage>
</organism>
<feature type="transmembrane region" description="Helical" evidence="1">
    <location>
        <begin position="246"/>
        <end position="270"/>
    </location>
</feature>
<dbReference type="EMBL" id="DSQF01000012">
    <property type="protein sequence ID" value="HGZ42811.1"/>
    <property type="molecule type" value="Genomic_DNA"/>
</dbReference>
<feature type="transmembrane region" description="Helical" evidence="1">
    <location>
        <begin position="50"/>
        <end position="71"/>
    </location>
</feature>
<feature type="transmembrane region" description="Helical" evidence="1">
    <location>
        <begin position="277"/>
        <end position="295"/>
    </location>
</feature>
<evidence type="ECO:0000256" key="1">
    <source>
        <dbReference type="SAM" id="Phobius"/>
    </source>
</evidence>
<sequence>MRPRPPLRLVAGYAGGATGGATPLAAALEFAALGLGLTACVALLARAPAWFWNLGTFQALFLAAFGFHALALARLRRYAALPGVGLAVLAVAVAARLLLLPVPPSLSGDIHRYVWEGRVLAAGGNPYRQAPLDPALAPLRDARVWPHVNHPHLSTIYPPLAEAGFALVAALAPGVAAMKLWIVLHDVGLVVVLLAWARRRRVPEAAVLAYAWNPLVLVEYAGTGHNDPTALVWLALAFMLRERRPVAAALALAAAVLVKLVPLLALPFLLRRWPWRARLAALLPLAAGLAAFWALTRGTDSGLSAYWGSWRNNELAFHYLDRALGGHAAARAATLAAVAAAAAWAWRRNWAPERATALLVATALLLAPAFHPWYLGWVLVFLPFAPSAAWTVLSATCVLNYGVLATPAEGRVFHLPLAWRWVEYGIPLAVGLAARAARVAARRKDETWSSVP</sequence>
<protein>
    <submittedName>
        <fullName evidence="2">DUF2029 domain-containing protein</fullName>
    </submittedName>
</protein>
<feature type="transmembrane region" description="Helical" evidence="1">
    <location>
        <begin position="78"/>
        <end position="99"/>
    </location>
</feature>
<comment type="caution">
    <text evidence="2">The sequence shown here is derived from an EMBL/GenBank/DDBJ whole genome shotgun (WGS) entry which is preliminary data.</text>
</comment>
<keyword evidence="1" id="KW-0472">Membrane</keyword>